<sequence>MDHLIISNKSTTRELTQGALLVALYIILTFMLAPIAFGPLNFRLSEGLNILALYDKKVIRYLTIGVLITNYFSYGLLDMFIGSLSTLIFLHLSRYLAARALKIAKRWTNNVTWLYVIQYAVLILVFSSSMFTIAGMVSFLLKTGDAFWPLYLTLALSEGVALILGTLIIHPVFKRLHMIPEQL</sequence>
<keyword evidence="1" id="KW-1133">Transmembrane helix</keyword>
<evidence type="ECO:0000313" key="2">
    <source>
        <dbReference type="EMBL" id="PMC58562.1"/>
    </source>
</evidence>
<dbReference type="PANTHER" id="PTHR40044">
    <property type="entry name" value="INTEGRAL MEMBRANE PROTEIN-RELATED"/>
    <property type="match status" value="1"/>
</dbReference>
<proteinExistence type="predicted"/>
<feature type="transmembrane region" description="Helical" evidence="1">
    <location>
        <begin position="80"/>
        <end position="101"/>
    </location>
</feature>
<protein>
    <submittedName>
        <fullName evidence="2">QueT transporter family protein</fullName>
    </submittedName>
</protein>
<keyword evidence="1" id="KW-0812">Transmembrane</keyword>
<dbReference type="PANTHER" id="PTHR40044:SF1">
    <property type="entry name" value="INTEGRAL MEMBRANE PROTEIN"/>
    <property type="match status" value="1"/>
</dbReference>
<accession>A0A1G8LHT6</accession>
<dbReference type="EMBL" id="PNHE01000011">
    <property type="protein sequence ID" value="PMC58562.1"/>
    <property type="molecule type" value="Genomic_DNA"/>
</dbReference>
<feature type="transmembrane region" description="Helical" evidence="1">
    <location>
        <begin position="113"/>
        <end position="141"/>
    </location>
</feature>
<dbReference type="Pfam" id="PF06177">
    <property type="entry name" value="QueT"/>
    <property type="match status" value="1"/>
</dbReference>
<evidence type="ECO:0000256" key="1">
    <source>
        <dbReference type="SAM" id="Phobius"/>
    </source>
</evidence>
<dbReference type="STRING" id="84521.SAMN04487994_102023"/>
<reference evidence="2 3" key="1">
    <citation type="submission" date="2017-09" db="EMBL/GenBank/DDBJ databases">
        <title>Bacterial strain isolated from the female urinary microbiota.</title>
        <authorList>
            <person name="Thomas-White K."/>
            <person name="Kumar N."/>
            <person name="Forster S."/>
            <person name="Putonti C."/>
            <person name="Lawley T."/>
            <person name="Wolfe A.J."/>
        </authorList>
    </citation>
    <scope>NUCLEOTIDE SEQUENCE [LARGE SCALE GENOMIC DNA]</scope>
    <source>
        <strain evidence="2 3">UMB0852</strain>
    </source>
</reference>
<name>A0A1G8LHT6_9LACT</name>
<organism evidence="2 3">
    <name type="scientific">Dolosicoccus paucivorans</name>
    <dbReference type="NCBI Taxonomy" id="84521"/>
    <lineage>
        <taxon>Bacteria</taxon>
        <taxon>Bacillati</taxon>
        <taxon>Bacillota</taxon>
        <taxon>Bacilli</taxon>
        <taxon>Lactobacillales</taxon>
        <taxon>Aerococcaceae</taxon>
        <taxon>Dolosicoccus</taxon>
    </lineage>
</organism>
<feature type="transmembrane region" description="Helical" evidence="1">
    <location>
        <begin position="18"/>
        <end position="37"/>
    </location>
</feature>
<dbReference type="OrthoDB" id="1706970at2"/>
<dbReference type="RefSeq" id="WP_092085247.1">
    <property type="nucleotide sequence ID" value="NZ_FNEL01000020.1"/>
</dbReference>
<dbReference type="AlphaFoldDB" id="A0A1G8LHT6"/>
<dbReference type="InterPro" id="IPR010387">
    <property type="entry name" value="QueT"/>
</dbReference>
<comment type="caution">
    <text evidence="2">The sequence shown here is derived from an EMBL/GenBank/DDBJ whole genome shotgun (WGS) entry which is preliminary data.</text>
</comment>
<dbReference type="PIRSF" id="PIRSF031501">
    <property type="entry name" value="QueT"/>
    <property type="match status" value="1"/>
</dbReference>
<feature type="transmembrane region" description="Helical" evidence="1">
    <location>
        <begin position="147"/>
        <end position="169"/>
    </location>
</feature>
<keyword evidence="3" id="KW-1185">Reference proteome</keyword>
<evidence type="ECO:0000313" key="3">
    <source>
        <dbReference type="Proteomes" id="UP000235682"/>
    </source>
</evidence>
<gene>
    <name evidence="2" type="ORF">CJ205_03845</name>
</gene>
<keyword evidence="1" id="KW-0472">Membrane</keyword>
<dbReference type="Proteomes" id="UP000235682">
    <property type="component" value="Unassembled WGS sequence"/>
</dbReference>